<feature type="compositionally biased region" description="Basic and acidic residues" evidence="1">
    <location>
        <begin position="78"/>
        <end position="90"/>
    </location>
</feature>
<dbReference type="OrthoDB" id="5194044at2759"/>
<evidence type="ECO:0000256" key="1">
    <source>
        <dbReference type="SAM" id="MobiDB-lite"/>
    </source>
</evidence>
<reference evidence="2" key="1">
    <citation type="submission" date="2015-10" db="EMBL/GenBank/DDBJ databases">
        <title>The cercosporin biosynthetic gene cluster was horizontally transferred to several fungal lineages and shown to be expanded in Cercospora beticola based on microsynteny with recipient genomes.</title>
        <authorList>
            <person name="De Jonge R."/>
            <person name="Ebert M.K."/>
            <person name="Suttle J.C."/>
            <person name="Jurick Ii W.M."/>
            <person name="Secor G.A."/>
            <person name="Thomma B.P."/>
            <person name="Van De Peer Y."/>
            <person name="Bolton M.D."/>
        </authorList>
    </citation>
    <scope>NUCLEOTIDE SEQUENCE [LARGE SCALE GENOMIC DNA]</scope>
    <source>
        <strain evidence="2">09-40</strain>
    </source>
</reference>
<dbReference type="AlphaFoldDB" id="A0A2G5HXZ9"/>
<gene>
    <name evidence="2" type="ORF">CB0940_06474</name>
</gene>
<proteinExistence type="predicted"/>
<evidence type="ECO:0000313" key="2">
    <source>
        <dbReference type="EMBL" id="PIA97390.1"/>
    </source>
</evidence>
<name>A0A2G5HXZ9_CERBT</name>
<sequence>MNQPLPLFTRQQVNRQLPLPPQPVFTHRHQRSASTMSATGDSEYEHWPSDKKYYTQPAKPAPGFDGNNGYHSHSYLMPKEKSRSPARADSKSPQPPVVSYPQPIYYGYPTPQMAHPGAQQYYSHPVPIYTAPQGYYQPYPMPAPAGAPMPGAPGGHYYIPVGEAPKAAEPGPTTNAWIGRTKAQVDEDNMKMAKAEKVYEPREFVPKMDDSQMCWVVELDKTNTLRMFREAKELTGYWKEDPRYPKSFYFVRTEEKEE</sequence>
<accession>A0A2G5HXZ9</accession>
<organism evidence="2">
    <name type="scientific">Cercospora beticola</name>
    <name type="common">Sugarbeet leaf spot fungus</name>
    <dbReference type="NCBI Taxonomy" id="122368"/>
    <lineage>
        <taxon>Eukaryota</taxon>
        <taxon>Fungi</taxon>
        <taxon>Dikarya</taxon>
        <taxon>Ascomycota</taxon>
        <taxon>Pezizomycotina</taxon>
        <taxon>Dothideomycetes</taxon>
        <taxon>Dothideomycetidae</taxon>
        <taxon>Mycosphaerellales</taxon>
        <taxon>Mycosphaerellaceae</taxon>
        <taxon>Cercospora</taxon>
    </lineage>
</organism>
<feature type="compositionally biased region" description="Basic and acidic residues" evidence="1">
    <location>
        <begin position="43"/>
        <end position="53"/>
    </location>
</feature>
<comment type="caution">
    <text evidence="2">The sequence shown here is derived from an EMBL/GenBank/DDBJ whole genome shotgun (WGS) entry which is preliminary data.</text>
</comment>
<dbReference type="EMBL" id="LKMD01000102">
    <property type="protein sequence ID" value="PIA97390.1"/>
    <property type="molecule type" value="Genomic_DNA"/>
</dbReference>
<protein>
    <submittedName>
        <fullName evidence="2">Uncharacterized protein</fullName>
    </submittedName>
</protein>
<feature type="region of interest" description="Disordered" evidence="1">
    <location>
        <begin position="1"/>
        <end position="98"/>
    </location>
</feature>
<feature type="compositionally biased region" description="Polar residues" evidence="1">
    <location>
        <begin position="1"/>
        <end position="15"/>
    </location>
</feature>
<dbReference type="Proteomes" id="UP000230605">
    <property type="component" value="Chromosome 2"/>
</dbReference>